<evidence type="ECO:0000313" key="4">
    <source>
        <dbReference type="Proteomes" id="UP000247602"/>
    </source>
</evidence>
<evidence type="ECO:0000313" key="2">
    <source>
        <dbReference type="EMBL" id="MBB3674523.1"/>
    </source>
</evidence>
<dbReference type="AlphaFoldDB" id="A0A323VQ17"/>
<sequence length="63" mass="6984">MPRTAGLRQRPHVPGPTELRLRLRPGAVVGLDGRPVEAERLRSFADDPRRRPRAAGTPGHRVT</sequence>
<evidence type="ECO:0000313" key="5">
    <source>
        <dbReference type="Proteomes" id="UP000580718"/>
    </source>
</evidence>
<comment type="caution">
    <text evidence="3">The sequence shown here is derived from an EMBL/GenBank/DDBJ whole genome shotgun (WGS) entry which is preliminary data.</text>
</comment>
<keyword evidence="4" id="KW-1185">Reference proteome</keyword>
<reference evidence="2 5" key="2">
    <citation type="submission" date="2020-08" db="EMBL/GenBank/DDBJ databases">
        <title>Sequencing the genomes of 1000 actinobacteria strains.</title>
        <authorList>
            <person name="Klenk H.-P."/>
        </authorList>
    </citation>
    <scope>NUCLEOTIDE SEQUENCE [LARGE SCALE GENOMIC DNA]</scope>
    <source>
        <strain evidence="2 5">DSM 16678</strain>
    </source>
</reference>
<evidence type="ECO:0000256" key="1">
    <source>
        <dbReference type="SAM" id="MobiDB-lite"/>
    </source>
</evidence>
<name>A0A323VQ17_9ACTN</name>
<dbReference type="EMBL" id="JACIBU010000001">
    <property type="protein sequence ID" value="MBB3674523.1"/>
    <property type="molecule type" value="Genomic_DNA"/>
</dbReference>
<organism evidence="3 4">
    <name type="scientific">Modestobacter versicolor</name>
    <dbReference type="NCBI Taxonomy" id="429133"/>
    <lineage>
        <taxon>Bacteria</taxon>
        <taxon>Bacillati</taxon>
        <taxon>Actinomycetota</taxon>
        <taxon>Actinomycetes</taxon>
        <taxon>Geodermatophilales</taxon>
        <taxon>Geodermatophilaceae</taxon>
        <taxon>Modestobacter</taxon>
    </lineage>
</organism>
<proteinExistence type="predicted"/>
<accession>A0A323VQ17</accession>
<dbReference type="EMBL" id="QKNV01000088">
    <property type="protein sequence ID" value="PZA21448.1"/>
    <property type="molecule type" value="Genomic_DNA"/>
</dbReference>
<gene>
    <name evidence="3" type="ORF">DMO24_10220</name>
    <name evidence="2" type="ORF">FHX36_000258</name>
</gene>
<feature type="region of interest" description="Disordered" evidence="1">
    <location>
        <begin position="40"/>
        <end position="63"/>
    </location>
</feature>
<dbReference type="Proteomes" id="UP000247602">
    <property type="component" value="Unassembled WGS sequence"/>
</dbReference>
<evidence type="ECO:0000313" key="3">
    <source>
        <dbReference type="EMBL" id="PZA21448.1"/>
    </source>
</evidence>
<dbReference type="Proteomes" id="UP000580718">
    <property type="component" value="Unassembled WGS sequence"/>
</dbReference>
<protein>
    <submittedName>
        <fullName evidence="3">Uncharacterized protein</fullName>
    </submittedName>
</protein>
<feature type="compositionally biased region" description="Basic and acidic residues" evidence="1">
    <location>
        <begin position="40"/>
        <end position="49"/>
    </location>
</feature>
<dbReference type="RefSeq" id="WP_110552191.1">
    <property type="nucleotide sequence ID" value="NZ_JACIBU010000001.1"/>
</dbReference>
<reference evidence="3 4" key="1">
    <citation type="submission" date="2018-06" db="EMBL/GenBank/DDBJ databases">
        <title>Draft genome sequence of Modestobacter versicolor CP153-2.</title>
        <authorList>
            <person name="Gundlapally S.R."/>
        </authorList>
    </citation>
    <scope>NUCLEOTIDE SEQUENCE [LARGE SCALE GENOMIC DNA]</scope>
    <source>
        <strain evidence="3 4">CP153-2</strain>
    </source>
</reference>